<keyword evidence="1" id="KW-0808">Transferase</keyword>
<reference evidence="1 2" key="2">
    <citation type="submission" date="2020-08" db="EMBL/GenBank/DDBJ databases">
        <title>The Agave Microbiome: Exploring the role of microbial communities in plant adaptations to desert environments.</title>
        <authorList>
            <person name="Partida-Martinez L.P."/>
        </authorList>
    </citation>
    <scope>NUCLEOTIDE SEQUENCE [LARGE SCALE GENOMIC DNA]</scope>
    <source>
        <strain evidence="1 2">AT2.17</strain>
    </source>
</reference>
<comment type="caution">
    <text evidence="1">The sequence shown here is derived from an EMBL/GenBank/DDBJ whole genome shotgun (WGS) entry which is preliminary data.</text>
</comment>
<gene>
    <name evidence="1" type="ORF">F4692_001558</name>
</gene>
<dbReference type="AlphaFoldDB" id="A0A7Y9H1W0"/>
<keyword evidence="2" id="KW-1185">Reference proteome</keyword>
<reference evidence="1 2" key="1">
    <citation type="submission" date="2020-07" db="EMBL/GenBank/DDBJ databases">
        <authorList>
            <person name="Partida-Martinez L."/>
            <person name="Huntemann M."/>
            <person name="Clum A."/>
            <person name="Wang J."/>
            <person name="Palaniappan K."/>
            <person name="Ritter S."/>
            <person name="Chen I.-M."/>
            <person name="Stamatis D."/>
            <person name="Reddy T."/>
            <person name="O'Malley R."/>
            <person name="Daum C."/>
            <person name="Shapiro N."/>
            <person name="Ivanova N."/>
            <person name="Kyrpides N."/>
            <person name="Woyke T."/>
        </authorList>
    </citation>
    <scope>NUCLEOTIDE SEQUENCE [LARGE SCALE GENOMIC DNA]</scope>
    <source>
        <strain evidence="1 2">AT2.17</strain>
    </source>
</reference>
<dbReference type="EMBL" id="JACCBW010000002">
    <property type="protein sequence ID" value="NYE36425.1"/>
    <property type="molecule type" value="Genomic_DNA"/>
</dbReference>
<name>A0A7Y9H1W0_9ACTN</name>
<evidence type="ECO:0000313" key="1">
    <source>
        <dbReference type="EMBL" id="NYE36425.1"/>
    </source>
</evidence>
<protein>
    <submittedName>
        <fullName evidence="1">Phosphoglycerate-specific signal transduction histidine kinase</fullName>
    </submittedName>
</protein>
<proteinExistence type="predicted"/>
<accession>A0A7Y9H1W0</accession>
<evidence type="ECO:0000313" key="2">
    <source>
        <dbReference type="Proteomes" id="UP000549911"/>
    </source>
</evidence>
<dbReference type="Proteomes" id="UP000549911">
    <property type="component" value="Unassembled WGS sequence"/>
</dbReference>
<keyword evidence="1" id="KW-0418">Kinase</keyword>
<dbReference type="GO" id="GO:0016301">
    <property type="term" value="F:kinase activity"/>
    <property type="evidence" value="ECO:0007669"/>
    <property type="project" value="UniProtKB-KW"/>
</dbReference>
<sequence>MDAERSGGFDRIADLPDDDSREKEVYARYGLAMFHAHAFEHGMITLITASVTAQHAQAQTRDGANAFNELVDELYRRTAGQLLARLRENPGLTTPLDNLLKDALGVRNRLAHGWFRKNGLGFGSADGMQAMVDDLDRATEIFQAASVQAYGLAGQVFLSLGLGEHDIERVRDRLARLANAAAPE</sequence>
<organism evidence="1 2">
    <name type="scientific">Nocardioides cavernae</name>
    <dbReference type="NCBI Taxonomy" id="1921566"/>
    <lineage>
        <taxon>Bacteria</taxon>
        <taxon>Bacillati</taxon>
        <taxon>Actinomycetota</taxon>
        <taxon>Actinomycetes</taxon>
        <taxon>Propionibacteriales</taxon>
        <taxon>Nocardioidaceae</taxon>
        <taxon>Nocardioides</taxon>
    </lineage>
</organism>
<dbReference type="RefSeq" id="WP_179619107.1">
    <property type="nucleotide sequence ID" value="NZ_JACCBW010000002.1"/>
</dbReference>